<proteinExistence type="predicted"/>
<organism evidence="1">
    <name type="scientific">freshwater metagenome</name>
    <dbReference type="NCBI Taxonomy" id="449393"/>
    <lineage>
        <taxon>unclassified sequences</taxon>
        <taxon>metagenomes</taxon>
        <taxon>ecological metagenomes</taxon>
    </lineage>
</organism>
<evidence type="ECO:0000313" key="1">
    <source>
        <dbReference type="EMBL" id="CAB4602283.1"/>
    </source>
</evidence>
<dbReference type="AlphaFoldDB" id="A0A6J6GQX2"/>
<reference evidence="1" key="1">
    <citation type="submission" date="2020-05" db="EMBL/GenBank/DDBJ databases">
        <authorList>
            <person name="Chiriac C."/>
            <person name="Salcher M."/>
            <person name="Ghai R."/>
            <person name="Kavagutti S V."/>
        </authorList>
    </citation>
    <scope>NUCLEOTIDE SEQUENCE</scope>
</reference>
<gene>
    <name evidence="1" type="ORF">UFOPK1843_00237</name>
</gene>
<protein>
    <submittedName>
        <fullName evidence="1">Unannotated protein</fullName>
    </submittedName>
</protein>
<sequence length="82" mass="8643">MFGAVPVETEFLRRPSKPLPVLIAGRVGSLLVTDDESDDNDIPVRLVTPATGVSVTVAVPFIFTRTNLKPATLALGGIAVEL</sequence>
<name>A0A6J6GQX2_9ZZZZ</name>
<accession>A0A6J6GQX2</accession>
<dbReference type="EMBL" id="CAEZUR010000011">
    <property type="protein sequence ID" value="CAB4602283.1"/>
    <property type="molecule type" value="Genomic_DNA"/>
</dbReference>